<name>A0A381ZHD2_9ZZZZ</name>
<organism evidence="1">
    <name type="scientific">marine metagenome</name>
    <dbReference type="NCBI Taxonomy" id="408172"/>
    <lineage>
        <taxon>unclassified sequences</taxon>
        <taxon>metagenomes</taxon>
        <taxon>ecological metagenomes</taxon>
    </lineage>
</organism>
<evidence type="ECO:0000313" key="1">
    <source>
        <dbReference type="EMBL" id="SVA88738.1"/>
    </source>
</evidence>
<dbReference type="InterPro" id="IPR047700">
    <property type="entry name" value="NrtS-like"/>
</dbReference>
<proteinExistence type="predicted"/>
<reference evidence="1" key="1">
    <citation type="submission" date="2018-05" db="EMBL/GenBank/DDBJ databases">
        <authorList>
            <person name="Lanie J.A."/>
            <person name="Ng W.-L."/>
            <person name="Kazmierczak K.M."/>
            <person name="Andrzejewski T.M."/>
            <person name="Davidsen T.M."/>
            <person name="Wayne K.J."/>
            <person name="Tettelin H."/>
            <person name="Glass J.I."/>
            <person name="Rusch D."/>
            <person name="Podicherti R."/>
            <person name="Tsui H.-C.T."/>
            <person name="Winkler M.E."/>
        </authorList>
    </citation>
    <scope>NUCLEOTIDE SEQUENCE</scope>
</reference>
<sequence>MFQDSMDIYAITATLRLVERLGFSMSERIEQVTAPPLSQLIFGDNVPKKAFFTALVVGTILTTINHGDVILAGDPPSMVKVALTYCVPYCVTTWGAIVGKRAQWHRDQGH</sequence>
<accession>A0A381ZHD2</accession>
<gene>
    <name evidence="1" type="ORF">METZ01_LOCUS141592</name>
</gene>
<dbReference type="NCBIfam" id="NF038050">
    <property type="entry name" value="NrtS"/>
    <property type="match status" value="1"/>
</dbReference>
<dbReference type="EMBL" id="UINC01021352">
    <property type="protein sequence ID" value="SVA88738.1"/>
    <property type="molecule type" value="Genomic_DNA"/>
</dbReference>
<dbReference type="AlphaFoldDB" id="A0A381ZHD2"/>
<protein>
    <submittedName>
        <fullName evidence="1">Uncharacterized protein</fullName>
    </submittedName>
</protein>